<dbReference type="OrthoDB" id="4698860at2"/>
<evidence type="ECO:0008006" key="4">
    <source>
        <dbReference type="Google" id="ProtNLM"/>
    </source>
</evidence>
<proteinExistence type="predicted"/>
<name>A0A1W9ZGE9_MYCAI</name>
<dbReference type="AlphaFoldDB" id="A0A1W9ZGE9"/>
<dbReference type="InterPro" id="IPR018114">
    <property type="entry name" value="TRYPSIN_HIS"/>
</dbReference>
<keyword evidence="3" id="KW-1185">Reference proteome</keyword>
<dbReference type="InterPro" id="IPR009003">
    <property type="entry name" value="Peptidase_S1_PA"/>
</dbReference>
<gene>
    <name evidence="2" type="ORF">BST14_13290</name>
</gene>
<dbReference type="Proteomes" id="UP000192707">
    <property type="component" value="Unassembled WGS sequence"/>
</dbReference>
<dbReference type="RefSeq" id="WP_083064879.1">
    <property type="nucleotide sequence ID" value="NZ_MVHG01000027.1"/>
</dbReference>
<feature type="signal peptide" evidence="1">
    <location>
        <begin position="1"/>
        <end position="31"/>
    </location>
</feature>
<comment type="caution">
    <text evidence="2">The sequence shown here is derived from an EMBL/GenBank/DDBJ whole genome shotgun (WGS) entry which is preliminary data.</text>
</comment>
<dbReference type="SUPFAM" id="SSF50494">
    <property type="entry name" value="Trypsin-like serine proteases"/>
    <property type="match status" value="1"/>
</dbReference>
<dbReference type="GO" id="GO:0006508">
    <property type="term" value="P:proteolysis"/>
    <property type="evidence" value="ECO:0007669"/>
    <property type="project" value="InterPro"/>
</dbReference>
<organism evidence="2 3">
    <name type="scientific">Mycobacterium arosiense ATCC BAA-1401 = DSM 45069</name>
    <dbReference type="NCBI Taxonomy" id="1265311"/>
    <lineage>
        <taxon>Bacteria</taxon>
        <taxon>Bacillati</taxon>
        <taxon>Actinomycetota</taxon>
        <taxon>Actinomycetes</taxon>
        <taxon>Mycobacteriales</taxon>
        <taxon>Mycobacteriaceae</taxon>
        <taxon>Mycobacterium</taxon>
        <taxon>Mycobacterium avium complex (MAC)</taxon>
    </lineage>
</organism>
<feature type="chain" id="PRO_5013389465" description="Serine protease" evidence="1">
    <location>
        <begin position="32"/>
        <end position="239"/>
    </location>
</feature>
<evidence type="ECO:0000313" key="3">
    <source>
        <dbReference type="Proteomes" id="UP000192707"/>
    </source>
</evidence>
<evidence type="ECO:0000256" key="1">
    <source>
        <dbReference type="SAM" id="SignalP"/>
    </source>
</evidence>
<dbReference type="GO" id="GO:0004252">
    <property type="term" value="F:serine-type endopeptidase activity"/>
    <property type="evidence" value="ECO:0007669"/>
    <property type="project" value="InterPro"/>
</dbReference>
<reference evidence="2 3" key="1">
    <citation type="submission" date="2016-12" db="EMBL/GenBank/DDBJ databases">
        <title>The new phylogeny of genus Mycobacterium.</title>
        <authorList>
            <person name="Tortoli E."/>
            <person name="Trovato A."/>
            <person name="Cirillo D.M."/>
        </authorList>
    </citation>
    <scope>NUCLEOTIDE SEQUENCE [LARGE SCALE GENOMIC DNA]</scope>
    <source>
        <strain evidence="2 3">DSM 45069</strain>
    </source>
</reference>
<protein>
    <recommendedName>
        <fullName evidence="4">Serine protease</fullName>
    </recommendedName>
</protein>
<dbReference type="EMBL" id="MVHG01000027">
    <property type="protein sequence ID" value="ORA14859.1"/>
    <property type="molecule type" value="Genomic_DNA"/>
</dbReference>
<dbReference type="Gene3D" id="2.40.10.10">
    <property type="entry name" value="Trypsin-like serine proteases"/>
    <property type="match status" value="2"/>
</dbReference>
<sequence>MPTAARRFAAIVSGLLTTAALALAGSPPSHAALTVVSPGEEVDYINPAGGNQFCTIGYVYTGVDFHTYAITAGHCRANPASGYARDQRSRLTGDFVRTVFEPPRNGGADYALIDFSTNSLASAFIVDNHMPFTGDHPEPQIGETVCRIGVSSGQHCRQIAASQGEDQYLTTGMPPSVPGDSGGPVWTRTLHGFPQIIGIWLGEKTTAGGQEYGRFASLSSGLRALNGPGRLGQNSSSPE</sequence>
<dbReference type="PROSITE" id="PS00134">
    <property type="entry name" value="TRYPSIN_HIS"/>
    <property type="match status" value="1"/>
</dbReference>
<accession>A0A1W9ZGE9</accession>
<dbReference type="InterPro" id="IPR043504">
    <property type="entry name" value="Peptidase_S1_PA_chymotrypsin"/>
</dbReference>
<keyword evidence="1" id="KW-0732">Signal</keyword>
<evidence type="ECO:0000313" key="2">
    <source>
        <dbReference type="EMBL" id="ORA14859.1"/>
    </source>
</evidence>